<reference evidence="2" key="1">
    <citation type="journal article" date="2021" name="Nat. Commun.">
        <title>Genetic determinants of endophytism in the Arabidopsis root mycobiome.</title>
        <authorList>
            <person name="Mesny F."/>
            <person name="Miyauchi S."/>
            <person name="Thiergart T."/>
            <person name="Pickel B."/>
            <person name="Atanasova L."/>
            <person name="Karlsson M."/>
            <person name="Huettel B."/>
            <person name="Barry K.W."/>
            <person name="Haridas S."/>
            <person name="Chen C."/>
            <person name="Bauer D."/>
            <person name="Andreopoulos W."/>
            <person name="Pangilinan J."/>
            <person name="LaButti K."/>
            <person name="Riley R."/>
            <person name="Lipzen A."/>
            <person name="Clum A."/>
            <person name="Drula E."/>
            <person name="Henrissat B."/>
            <person name="Kohler A."/>
            <person name="Grigoriev I.V."/>
            <person name="Martin F.M."/>
            <person name="Hacquard S."/>
        </authorList>
    </citation>
    <scope>NUCLEOTIDE SEQUENCE</scope>
    <source>
        <strain evidence="2">MPI-CAGE-CH-0235</strain>
    </source>
</reference>
<protein>
    <recommendedName>
        <fullName evidence="1">DUF6590 domain-containing protein</fullName>
    </recommendedName>
</protein>
<dbReference type="InterPro" id="IPR046497">
    <property type="entry name" value="DUF6590"/>
</dbReference>
<accession>A0A8K0WKL2</accession>
<dbReference type="OrthoDB" id="3559580at2759"/>
<feature type="domain" description="DUF6590" evidence="1">
    <location>
        <begin position="7"/>
        <end position="159"/>
    </location>
</feature>
<organism evidence="2 3">
    <name type="scientific">Stachybotrys elegans</name>
    <dbReference type="NCBI Taxonomy" id="80388"/>
    <lineage>
        <taxon>Eukaryota</taxon>
        <taxon>Fungi</taxon>
        <taxon>Dikarya</taxon>
        <taxon>Ascomycota</taxon>
        <taxon>Pezizomycotina</taxon>
        <taxon>Sordariomycetes</taxon>
        <taxon>Hypocreomycetidae</taxon>
        <taxon>Hypocreales</taxon>
        <taxon>Stachybotryaceae</taxon>
        <taxon>Stachybotrys</taxon>
    </lineage>
</organism>
<evidence type="ECO:0000259" key="1">
    <source>
        <dbReference type="Pfam" id="PF20233"/>
    </source>
</evidence>
<proteinExistence type="predicted"/>
<feature type="non-terminal residue" evidence="2">
    <location>
        <position position="1"/>
    </location>
</feature>
<evidence type="ECO:0000313" key="3">
    <source>
        <dbReference type="Proteomes" id="UP000813444"/>
    </source>
</evidence>
<gene>
    <name evidence="2" type="ORF">B0I35DRAFT_362164</name>
</gene>
<keyword evidence="3" id="KW-1185">Reference proteome</keyword>
<evidence type="ECO:0000313" key="2">
    <source>
        <dbReference type="EMBL" id="KAH7305583.1"/>
    </source>
</evidence>
<dbReference type="EMBL" id="JAGPNK010000018">
    <property type="protein sequence ID" value="KAH7305583.1"/>
    <property type="molecule type" value="Genomic_DNA"/>
</dbReference>
<name>A0A8K0WKL2_9HYPO</name>
<dbReference type="AlphaFoldDB" id="A0A8K0WKL2"/>
<dbReference type="Proteomes" id="UP000813444">
    <property type="component" value="Unassembled WGS sequence"/>
</dbReference>
<comment type="caution">
    <text evidence="2">The sequence shown here is derived from an EMBL/GenBank/DDBJ whole genome shotgun (WGS) entry which is preliminary data.</text>
</comment>
<dbReference type="Pfam" id="PF20233">
    <property type="entry name" value="DUF6590"/>
    <property type="match status" value="1"/>
</dbReference>
<sequence>FQVHRSSYFQPGEVFKVMWSEPAGARGGNASSEQTDASARSADRLYFGFRRFIVIANDQGHCTCVPILSYGGKGCLKTGVKAEKHGIIYDANHHSKGPPIPLTGEPKLGFRPVGMTILAEGEILKRESRVNYSKLVTVEHNIKVCFIGSIVSSDMDAVLDAVTTCWAAKMHRRKRR</sequence>